<name>A0A428RX49_9HYPO</name>
<evidence type="ECO:0000313" key="2">
    <source>
        <dbReference type="EMBL" id="RSL82053.1"/>
    </source>
</evidence>
<comment type="caution">
    <text evidence="2">The sequence shown here is derived from an EMBL/GenBank/DDBJ whole genome shotgun (WGS) entry which is preliminary data.</text>
</comment>
<evidence type="ECO:0000313" key="3">
    <source>
        <dbReference type="Proteomes" id="UP000287144"/>
    </source>
</evidence>
<sequence length="265" mass="28877">MAARNAQIRRWINTGKHVILTDYEHATSDPSASNSGDFDETDAESVSGDGSSAVSSTASTASAPIVEKLLASDDDALIPKQAEVDLVFQKGKDLWSKLVTSARSLPATALSTGLNDPSILLKDVPALPEALPRRGMLVGRPSWHVQGISTDRDDEQNEDFDLQHIHGARKHFCLSYPTPVECRVSPQVAIGNDSASTAPEDGPYPPGLLLLTLCWSYIFSVRFWELQGKQVLYTSHALQPRPNRNIRNRRGHISIHLGAYASQGL</sequence>
<dbReference type="Proteomes" id="UP000287144">
    <property type="component" value="Unassembled WGS sequence"/>
</dbReference>
<feature type="non-terminal residue" evidence="2">
    <location>
        <position position="265"/>
    </location>
</feature>
<evidence type="ECO:0000256" key="1">
    <source>
        <dbReference type="SAM" id="MobiDB-lite"/>
    </source>
</evidence>
<protein>
    <submittedName>
        <fullName evidence="2">Uncharacterized protein</fullName>
    </submittedName>
</protein>
<feature type="compositionally biased region" description="Low complexity" evidence="1">
    <location>
        <begin position="44"/>
        <end position="58"/>
    </location>
</feature>
<dbReference type="AlphaFoldDB" id="A0A428RX49"/>
<dbReference type="EMBL" id="NKCK01000433">
    <property type="protein sequence ID" value="RSL82053.1"/>
    <property type="molecule type" value="Genomic_DNA"/>
</dbReference>
<feature type="region of interest" description="Disordered" evidence="1">
    <location>
        <begin position="27"/>
        <end position="58"/>
    </location>
</feature>
<proteinExistence type="predicted"/>
<gene>
    <name evidence="2" type="ORF">CEP52_017052</name>
</gene>
<reference evidence="2 3" key="1">
    <citation type="submission" date="2017-06" db="EMBL/GenBank/DDBJ databases">
        <title>Comparative genomic analysis of Ambrosia Fusariam Clade fungi.</title>
        <authorList>
            <person name="Stajich J.E."/>
            <person name="Carrillo J."/>
            <person name="Kijimoto T."/>
            <person name="Eskalen A."/>
            <person name="O'Donnell K."/>
            <person name="Kasson M."/>
        </authorList>
    </citation>
    <scope>NUCLEOTIDE SEQUENCE [LARGE SCALE GENOMIC DNA]</scope>
    <source>
        <strain evidence="2 3">NRRL62579</strain>
    </source>
</reference>
<organism evidence="2 3">
    <name type="scientific">Fusarium oligoseptatum</name>
    <dbReference type="NCBI Taxonomy" id="2604345"/>
    <lineage>
        <taxon>Eukaryota</taxon>
        <taxon>Fungi</taxon>
        <taxon>Dikarya</taxon>
        <taxon>Ascomycota</taxon>
        <taxon>Pezizomycotina</taxon>
        <taxon>Sordariomycetes</taxon>
        <taxon>Hypocreomycetidae</taxon>
        <taxon>Hypocreales</taxon>
        <taxon>Nectriaceae</taxon>
        <taxon>Fusarium</taxon>
        <taxon>Fusarium solani species complex</taxon>
    </lineage>
</organism>
<accession>A0A428RX49</accession>
<keyword evidence="3" id="KW-1185">Reference proteome</keyword>